<feature type="compositionally biased region" description="Basic and acidic residues" evidence="1">
    <location>
        <begin position="65"/>
        <end position="75"/>
    </location>
</feature>
<proteinExistence type="predicted"/>
<dbReference type="InterPro" id="IPR028003">
    <property type="entry name" value="KDF1"/>
</dbReference>
<feature type="region of interest" description="Disordered" evidence="1">
    <location>
        <begin position="1"/>
        <end position="78"/>
    </location>
</feature>
<organism evidence="2 3">
    <name type="scientific">Alosa alosa</name>
    <name type="common">allis shad</name>
    <dbReference type="NCBI Taxonomy" id="278164"/>
    <lineage>
        <taxon>Eukaryota</taxon>
        <taxon>Metazoa</taxon>
        <taxon>Chordata</taxon>
        <taxon>Craniata</taxon>
        <taxon>Vertebrata</taxon>
        <taxon>Euteleostomi</taxon>
        <taxon>Actinopterygii</taxon>
        <taxon>Neopterygii</taxon>
        <taxon>Teleostei</taxon>
        <taxon>Clupei</taxon>
        <taxon>Clupeiformes</taxon>
        <taxon>Clupeoidei</taxon>
        <taxon>Clupeidae</taxon>
        <taxon>Alosa</taxon>
    </lineage>
</organism>
<evidence type="ECO:0000313" key="2">
    <source>
        <dbReference type="EMBL" id="KAG5265111.1"/>
    </source>
</evidence>
<dbReference type="Pfam" id="PF15551">
    <property type="entry name" value="DUF4656"/>
    <property type="match status" value="1"/>
</dbReference>
<protein>
    <recommendedName>
        <fullName evidence="4">Keratinocyte differentiation factor 1</fullName>
    </recommendedName>
</protein>
<dbReference type="PANTHER" id="PTHR35085:SF2">
    <property type="entry name" value="KERATINOCYTE DIFFERENTIATION FACTOR 1-LIKE"/>
    <property type="match status" value="1"/>
</dbReference>
<evidence type="ECO:0000313" key="3">
    <source>
        <dbReference type="Proteomes" id="UP000823561"/>
    </source>
</evidence>
<reference evidence="2" key="1">
    <citation type="submission" date="2020-10" db="EMBL/GenBank/DDBJ databases">
        <title>Chromosome-scale genome assembly of the Allis shad, Alosa alosa.</title>
        <authorList>
            <person name="Margot Z."/>
            <person name="Christophe K."/>
            <person name="Cabau C."/>
            <person name="Louis A."/>
            <person name="Berthelot C."/>
            <person name="Parey E."/>
            <person name="Roest Crollius H."/>
            <person name="Montfort J."/>
            <person name="Robinson-Rechavi M."/>
            <person name="Bucao C."/>
            <person name="Bouchez O."/>
            <person name="Gislard M."/>
            <person name="Lluch J."/>
            <person name="Milhes M."/>
            <person name="Lampietro C."/>
            <person name="Lopez Roques C."/>
            <person name="Donnadieu C."/>
            <person name="Braasch I."/>
            <person name="Desvignes T."/>
            <person name="Postlethwait J."/>
            <person name="Bobe J."/>
            <person name="Guiguen Y."/>
        </authorList>
    </citation>
    <scope>NUCLEOTIDE SEQUENCE</scope>
    <source>
        <strain evidence="2">M-15738</strain>
        <tissue evidence="2">Blood</tissue>
    </source>
</reference>
<feature type="region of interest" description="Disordered" evidence="1">
    <location>
        <begin position="337"/>
        <end position="375"/>
    </location>
</feature>
<feature type="compositionally biased region" description="Polar residues" evidence="1">
    <location>
        <begin position="30"/>
        <end position="40"/>
    </location>
</feature>
<dbReference type="GO" id="GO:0010482">
    <property type="term" value="P:regulation of epidermal cell division"/>
    <property type="evidence" value="ECO:0007669"/>
    <property type="project" value="TreeGrafter"/>
</dbReference>
<name>A0AAV6FTM4_9TELE</name>
<evidence type="ECO:0008006" key="4">
    <source>
        <dbReference type="Google" id="ProtNLM"/>
    </source>
</evidence>
<dbReference type="GO" id="GO:0003334">
    <property type="term" value="P:keratinocyte development"/>
    <property type="evidence" value="ECO:0007669"/>
    <property type="project" value="InterPro"/>
</dbReference>
<dbReference type="GO" id="GO:0030054">
    <property type="term" value="C:cell junction"/>
    <property type="evidence" value="ECO:0007669"/>
    <property type="project" value="TreeGrafter"/>
</dbReference>
<gene>
    <name evidence="2" type="ORF">AALO_G00261550</name>
</gene>
<accession>A0AAV6FTM4</accession>
<feature type="region of interest" description="Disordered" evidence="1">
    <location>
        <begin position="284"/>
        <end position="313"/>
    </location>
</feature>
<feature type="compositionally biased region" description="Polar residues" evidence="1">
    <location>
        <begin position="342"/>
        <end position="353"/>
    </location>
</feature>
<dbReference type="PANTHER" id="PTHR35085">
    <property type="entry name" value="KERATINOCYTE DIFFERENTIATION FACTOR 1"/>
    <property type="match status" value="1"/>
</dbReference>
<feature type="region of interest" description="Disordered" evidence="1">
    <location>
        <begin position="129"/>
        <end position="150"/>
    </location>
</feature>
<keyword evidence="3" id="KW-1185">Reference proteome</keyword>
<dbReference type="AlphaFoldDB" id="A0AAV6FTM4"/>
<comment type="caution">
    <text evidence="2">The sequence shown here is derived from an EMBL/GenBank/DDBJ whole genome shotgun (WGS) entry which is preliminary data.</text>
</comment>
<sequence length="375" mass="41181">MSGHHTGGPNHERWSLSGPGGNGLGLDRSLSQGSTGSQGRPYQERCVDPVEPLSVPRRGTTHKANPRDANGKEVEIQDFLPVPAESSSSSRMCECSPCASVAACRIFVCNVLTCGLFQRVPCLAPAESQSEEVKVARSTPSSAKKDESESGYTDVYIRGVKVDPIYLDDEPVFYKAPRQEQPRPFGLHKSGSVYLDEFGPGDEWSDDGVAGSGNVDSLISRKLLDLYSQFQIDELAKCTSDSVFLKRTSDISRLISDIVREHNLEEQDAECRLVHGIIRLSTRKSKKRPPVRRLETPADSGTETMKGSLSLTDSNYNDLDVQISKETPSDVLARQMRHNSDRANSSSSPTTFSPAYRETDSDSSGLPLLHRYPRT</sequence>
<feature type="compositionally biased region" description="Polar residues" evidence="1">
    <location>
        <begin position="299"/>
        <end position="313"/>
    </location>
</feature>
<evidence type="ECO:0000256" key="1">
    <source>
        <dbReference type="SAM" id="MobiDB-lite"/>
    </source>
</evidence>
<dbReference type="Proteomes" id="UP000823561">
    <property type="component" value="Chromosome 20"/>
</dbReference>
<dbReference type="EMBL" id="JADWDJ010000020">
    <property type="protein sequence ID" value="KAG5265111.1"/>
    <property type="molecule type" value="Genomic_DNA"/>
</dbReference>